<protein>
    <submittedName>
        <fullName evidence="1">Uncharacterized protein</fullName>
    </submittedName>
</protein>
<reference evidence="1" key="1">
    <citation type="submission" date="2023-07" db="EMBL/GenBank/DDBJ databases">
        <title>draft genome sequence of fig (Ficus carica).</title>
        <authorList>
            <person name="Takahashi T."/>
            <person name="Nishimura K."/>
        </authorList>
    </citation>
    <scope>NUCLEOTIDE SEQUENCE</scope>
</reference>
<evidence type="ECO:0000313" key="2">
    <source>
        <dbReference type="Proteomes" id="UP001187192"/>
    </source>
</evidence>
<organism evidence="1 2">
    <name type="scientific">Ficus carica</name>
    <name type="common">Common fig</name>
    <dbReference type="NCBI Taxonomy" id="3494"/>
    <lineage>
        <taxon>Eukaryota</taxon>
        <taxon>Viridiplantae</taxon>
        <taxon>Streptophyta</taxon>
        <taxon>Embryophyta</taxon>
        <taxon>Tracheophyta</taxon>
        <taxon>Spermatophyta</taxon>
        <taxon>Magnoliopsida</taxon>
        <taxon>eudicotyledons</taxon>
        <taxon>Gunneridae</taxon>
        <taxon>Pentapetalae</taxon>
        <taxon>rosids</taxon>
        <taxon>fabids</taxon>
        <taxon>Rosales</taxon>
        <taxon>Moraceae</taxon>
        <taxon>Ficeae</taxon>
        <taxon>Ficus</taxon>
    </lineage>
</organism>
<sequence>MWRRGKFGRRRRNVGRITQYFQTQKSARRPFNSCPNPTFDTGYSSEGSNSRNCTIFSLFVELDRRFAPDLFCTCL</sequence>
<comment type="caution">
    <text evidence="1">The sequence shown here is derived from an EMBL/GenBank/DDBJ whole genome shotgun (WGS) entry which is preliminary data.</text>
</comment>
<dbReference type="Proteomes" id="UP001187192">
    <property type="component" value="Unassembled WGS sequence"/>
</dbReference>
<keyword evidence="2" id="KW-1185">Reference proteome</keyword>
<name>A0AA88EC31_FICCA</name>
<evidence type="ECO:0000313" key="1">
    <source>
        <dbReference type="EMBL" id="GMN70225.1"/>
    </source>
</evidence>
<gene>
    <name evidence="1" type="ORF">TIFTF001_039271</name>
</gene>
<proteinExistence type="predicted"/>
<dbReference type="AlphaFoldDB" id="A0AA88EC31"/>
<accession>A0AA88EC31</accession>
<feature type="non-terminal residue" evidence="1">
    <location>
        <position position="1"/>
    </location>
</feature>
<dbReference type="EMBL" id="BTGU01001070">
    <property type="protein sequence ID" value="GMN70225.1"/>
    <property type="molecule type" value="Genomic_DNA"/>
</dbReference>